<name>C5R842_WEIPA</name>
<dbReference type="HOGENOM" id="CLU_3142189_0_0_9"/>
<gene>
    <name evidence="1" type="ORF">HMPREF0877_0137</name>
</gene>
<dbReference type="AlphaFoldDB" id="C5R842"/>
<reference evidence="1 2" key="1">
    <citation type="submission" date="2009-04" db="EMBL/GenBank/DDBJ databases">
        <authorList>
            <person name="Qin X."/>
            <person name="Bachman B."/>
            <person name="Battles P."/>
            <person name="Bell A."/>
            <person name="Bess C."/>
            <person name="Bickham C."/>
            <person name="Chaboub L."/>
            <person name="Chen D."/>
            <person name="Coyle M."/>
            <person name="Deiros D.R."/>
            <person name="Dinh H."/>
            <person name="Forbes L."/>
            <person name="Fowler G."/>
            <person name="Francisco L."/>
            <person name="Fu Q."/>
            <person name="Gubbala S."/>
            <person name="Hale W."/>
            <person name="Han Y."/>
            <person name="Hemphill L."/>
            <person name="Highlander S.K."/>
            <person name="Hirani K."/>
            <person name="Hogues M."/>
            <person name="Jackson L."/>
            <person name="Jakkamsetti A."/>
            <person name="Javaid M."/>
            <person name="Jiang H."/>
            <person name="Korchina V."/>
            <person name="Kovar C."/>
            <person name="Lara F."/>
            <person name="Lee S."/>
            <person name="Mata R."/>
            <person name="Mathew T."/>
            <person name="Moen C."/>
            <person name="Morales K."/>
            <person name="Munidasa M."/>
            <person name="Nazareth L."/>
            <person name="Ngo R."/>
            <person name="Nguyen L."/>
            <person name="Okwuonu G."/>
            <person name="Ongeri F."/>
            <person name="Patil S."/>
            <person name="Petrosino J."/>
            <person name="Pham C."/>
            <person name="Pham P."/>
            <person name="Pu L.-L."/>
            <person name="Puazo M."/>
            <person name="Raj R."/>
            <person name="Reid J."/>
            <person name="Rouhana J."/>
            <person name="Saada N."/>
            <person name="Shang Y."/>
            <person name="Simmons D."/>
            <person name="Thornton R."/>
            <person name="Warren J."/>
            <person name="Weissenberger G."/>
            <person name="Zhang J."/>
            <person name="Zhang L."/>
            <person name="Zhou C."/>
            <person name="Zhu D."/>
            <person name="Muzny D."/>
            <person name="Worley K."/>
            <person name="Gibbs R."/>
        </authorList>
    </citation>
    <scope>NUCLEOTIDE SEQUENCE [LARGE SCALE GENOMIC DNA]</scope>
    <source>
        <strain evidence="1 2">ATCC 33313</strain>
    </source>
</reference>
<organism evidence="1 2">
    <name type="scientific">Weissella paramesenteroides ATCC 33313</name>
    <dbReference type="NCBI Taxonomy" id="585506"/>
    <lineage>
        <taxon>Bacteria</taxon>
        <taxon>Bacillati</taxon>
        <taxon>Bacillota</taxon>
        <taxon>Bacilli</taxon>
        <taxon>Lactobacillales</taxon>
        <taxon>Lactobacillaceae</taxon>
        <taxon>Weissella</taxon>
    </lineage>
</organism>
<accession>C5R842</accession>
<dbReference type="EMBL" id="ACKU01000004">
    <property type="protein sequence ID" value="EER75626.1"/>
    <property type="molecule type" value="Genomic_DNA"/>
</dbReference>
<evidence type="ECO:0000313" key="1">
    <source>
        <dbReference type="EMBL" id="EER75626.1"/>
    </source>
</evidence>
<sequence length="49" mass="5359">MTKQRNFSVHDSDVYIAGIKNKDGEIVSYVQGAIDGMSAFVKNGKVVIK</sequence>
<dbReference type="Proteomes" id="UP000004528">
    <property type="component" value="Unassembled WGS sequence"/>
</dbReference>
<protein>
    <submittedName>
        <fullName evidence="1">Uncharacterized protein</fullName>
    </submittedName>
</protein>
<proteinExistence type="predicted"/>
<comment type="caution">
    <text evidence="1">The sequence shown here is derived from an EMBL/GenBank/DDBJ whole genome shotgun (WGS) entry which is preliminary data.</text>
</comment>
<evidence type="ECO:0000313" key="2">
    <source>
        <dbReference type="Proteomes" id="UP000004528"/>
    </source>
</evidence>
<keyword evidence="2" id="KW-1185">Reference proteome</keyword>
<dbReference type="RefSeq" id="WP_002829059.1">
    <property type="nucleotide sequence ID" value="NZ_GG697136.1"/>
</dbReference>